<reference evidence="19 20" key="1">
    <citation type="submission" date="2017-08" db="EMBL/GenBank/DDBJ databases">
        <title>Infants hospitalized years apart are colonized by the same room-sourced microbial strains.</title>
        <authorList>
            <person name="Brooks B."/>
            <person name="Olm M.R."/>
            <person name="Firek B.A."/>
            <person name="Baker R."/>
            <person name="Thomas B.C."/>
            <person name="Morowitz M.J."/>
            <person name="Banfield J.F."/>
        </authorList>
    </citation>
    <scope>NUCLEOTIDE SEQUENCE [LARGE SCALE GENOMIC DNA]</scope>
    <source>
        <strain evidence="19">S2_005_003_R2_42</strain>
    </source>
</reference>
<dbReference type="Gene3D" id="3.30.160.20">
    <property type="match status" value="1"/>
</dbReference>
<dbReference type="FunFam" id="1.10.1520.10:FF:000001">
    <property type="entry name" value="Ribonuclease 3"/>
    <property type="match status" value="1"/>
</dbReference>
<dbReference type="GO" id="GO:0019843">
    <property type="term" value="F:rRNA binding"/>
    <property type="evidence" value="ECO:0007669"/>
    <property type="project" value="UniProtKB-KW"/>
</dbReference>
<dbReference type="EMBL" id="QFPO01000005">
    <property type="protein sequence ID" value="PZQ16318.1"/>
    <property type="molecule type" value="Genomic_DNA"/>
</dbReference>
<dbReference type="PANTHER" id="PTHR11207:SF0">
    <property type="entry name" value="RIBONUCLEASE 3"/>
    <property type="match status" value="1"/>
</dbReference>
<evidence type="ECO:0000256" key="5">
    <source>
        <dbReference type="ARBA" id="ARBA00022490"/>
    </source>
</evidence>
<evidence type="ECO:0000256" key="10">
    <source>
        <dbReference type="ARBA" id="ARBA00022723"/>
    </source>
</evidence>
<organism evidence="19 20">
    <name type="scientific">Rhodanobacter denitrificans</name>
    <dbReference type="NCBI Taxonomy" id="666685"/>
    <lineage>
        <taxon>Bacteria</taxon>
        <taxon>Pseudomonadati</taxon>
        <taxon>Pseudomonadota</taxon>
        <taxon>Gammaproteobacteria</taxon>
        <taxon>Lysobacterales</taxon>
        <taxon>Rhodanobacteraceae</taxon>
        <taxon>Rhodanobacter</taxon>
    </lineage>
</organism>
<feature type="binding site" evidence="15">
    <location>
        <position position="141"/>
    </location>
    <ligand>
        <name>Mg(2+)</name>
        <dbReference type="ChEBI" id="CHEBI:18420"/>
    </ligand>
</feature>
<evidence type="ECO:0000256" key="8">
    <source>
        <dbReference type="ARBA" id="ARBA00022694"/>
    </source>
</evidence>
<dbReference type="Pfam" id="PF00035">
    <property type="entry name" value="dsrm"/>
    <property type="match status" value="1"/>
</dbReference>
<dbReference type="AlphaFoldDB" id="A0A2W5KLN3"/>
<comment type="caution">
    <text evidence="19">The sequence shown here is derived from an EMBL/GenBank/DDBJ whole genome shotgun (WGS) entry which is preliminary data.</text>
</comment>
<feature type="compositionally biased region" description="Low complexity" evidence="16">
    <location>
        <begin position="8"/>
        <end position="26"/>
    </location>
</feature>
<evidence type="ECO:0000256" key="3">
    <source>
        <dbReference type="ARBA" id="ARBA00010183"/>
    </source>
</evidence>
<keyword evidence="11 15" id="KW-0255">Endonuclease</keyword>
<evidence type="ECO:0000256" key="13">
    <source>
        <dbReference type="ARBA" id="ARBA00022842"/>
    </source>
</evidence>
<dbReference type="PROSITE" id="PS50142">
    <property type="entry name" value="RNASE_3_2"/>
    <property type="match status" value="1"/>
</dbReference>
<dbReference type="Proteomes" id="UP000249046">
    <property type="component" value="Unassembled WGS sequence"/>
</dbReference>
<feature type="active site" evidence="15">
    <location>
        <position position="72"/>
    </location>
</feature>
<dbReference type="InterPro" id="IPR011907">
    <property type="entry name" value="RNase_III"/>
</dbReference>
<keyword evidence="15" id="KW-0699">rRNA-binding</keyword>
<comment type="subunit">
    <text evidence="4 15">Homodimer.</text>
</comment>
<dbReference type="SMART" id="SM00358">
    <property type="entry name" value="DSRM"/>
    <property type="match status" value="1"/>
</dbReference>
<dbReference type="SUPFAM" id="SSF69065">
    <property type="entry name" value="RNase III domain-like"/>
    <property type="match status" value="1"/>
</dbReference>
<dbReference type="InterPro" id="IPR000999">
    <property type="entry name" value="RNase_III_dom"/>
</dbReference>
<dbReference type="GO" id="GO:0006397">
    <property type="term" value="P:mRNA processing"/>
    <property type="evidence" value="ECO:0007669"/>
    <property type="project" value="UniProtKB-UniRule"/>
</dbReference>
<comment type="function">
    <text evidence="15">Digests double-stranded RNA. Involved in the processing of primary rRNA transcript to yield the immediate precursors to the large and small rRNAs (23S and 16S). Processes some mRNAs, and tRNAs when they are encoded in the rRNA operon. Processes pre-crRNA and tracrRNA of type II CRISPR loci if present in the organism.</text>
</comment>
<evidence type="ECO:0000256" key="7">
    <source>
        <dbReference type="ARBA" id="ARBA00022664"/>
    </source>
</evidence>
<feature type="binding site" evidence="15">
    <location>
        <position position="144"/>
    </location>
    <ligand>
        <name>Mg(2+)</name>
        <dbReference type="ChEBI" id="CHEBI:18420"/>
    </ligand>
</feature>
<dbReference type="GO" id="GO:0005737">
    <property type="term" value="C:cytoplasm"/>
    <property type="evidence" value="ECO:0007669"/>
    <property type="project" value="UniProtKB-SubCell"/>
</dbReference>
<dbReference type="CDD" id="cd00593">
    <property type="entry name" value="RIBOc"/>
    <property type="match status" value="1"/>
</dbReference>
<protein>
    <recommendedName>
        <fullName evidence="15">Ribonuclease 3</fullName>
        <ecNumber evidence="15">3.1.26.3</ecNumber>
    </recommendedName>
    <alternativeName>
        <fullName evidence="15">Ribonuclease III</fullName>
        <shortName evidence="15">RNase III</shortName>
    </alternativeName>
</protein>
<name>A0A2W5KLN3_9GAMM</name>
<evidence type="ECO:0000256" key="15">
    <source>
        <dbReference type="HAMAP-Rule" id="MF_00104"/>
    </source>
</evidence>
<keyword evidence="13 15" id="KW-0460">Magnesium</keyword>
<dbReference type="NCBIfam" id="TIGR02191">
    <property type="entry name" value="RNaseIII"/>
    <property type="match status" value="1"/>
</dbReference>
<dbReference type="InterPro" id="IPR014720">
    <property type="entry name" value="dsRBD_dom"/>
</dbReference>
<feature type="region of interest" description="Disordered" evidence="16">
    <location>
        <begin position="1"/>
        <end position="26"/>
    </location>
</feature>
<evidence type="ECO:0000259" key="17">
    <source>
        <dbReference type="PROSITE" id="PS50137"/>
    </source>
</evidence>
<dbReference type="GO" id="GO:0010468">
    <property type="term" value="P:regulation of gene expression"/>
    <property type="evidence" value="ECO:0007669"/>
    <property type="project" value="TreeGrafter"/>
</dbReference>
<dbReference type="InterPro" id="IPR036389">
    <property type="entry name" value="RNase_III_sf"/>
</dbReference>
<dbReference type="SMART" id="SM00535">
    <property type="entry name" value="RIBOc"/>
    <property type="match status" value="1"/>
</dbReference>
<evidence type="ECO:0000256" key="1">
    <source>
        <dbReference type="ARBA" id="ARBA00000109"/>
    </source>
</evidence>
<evidence type="ECO:0000256" key="12">
    <source>
        <dbReference type="ARBA" id="ARBA00022801"/>
    </source>
</evidence>
<dbReference type="PROSITE" id="PS50137">
    <property type="entry name" value="DS_RBD"/>
    <property type="match status" value="1"/>
</dbReference>
<feature type="domain" description="DRBM" evidence="17">
    <location>
        <begin position="181"/>
        <end position="251"/>
    </location>
</feature>
<keyword evidence="9 15" id="KW-0540">Nuclease</keyword>
<keyword evidence="5 15" id="KW-0963">Cytoplasm</keyword>
<comment type="cofactor">
    <cofactor evidence="15">
        <name>Mg(2+)</name>
        <dbReference type="ChEBI" id="CHEBI:18420"/>
    </cofactor>
</comment>
<evidence type="ECO:0000313" key="20">
    <source>
        <dbReference type="Proteomes" id="UP000249046"/>
    </source>
</evidence>
<evidence type="ECO:0000256" key="9">
    <source>
        <dbReference type="ARBA" id="ARBA00022722"/>
    </source>
</evidence>
<dbReference type="CDD" id="cd10845">
    <property type="entry name" value="DSRM_RNAse_III_family"/>
    <property type="match status" value="1"/>
</dbReference>
<evidence type="ECO:0000256" key="2">
    <source>
        <dbReference type="ARBA" id="ARBA00004496"/>
    </source>
</evidence>
<keyword evidence="7 15" id="KW-0507">mRNA processing</keyword>
<keyword evidence="8 15" id="KW-0819">tRNA processing</keyword>
<feature type="binding site" evidence="15">
    <location>
        <position position="68"/>
    </location>
    <ligand>
        <name>Mg(2+)</name>
        <dbReference type="ChEBI" id="CHEBI:18420"/>
    </ligand>
</feature>
<dbReference type="Pfam" id="PF14622">
    <property type="entry name" value="Ribonucleas_3_3"/>
    <property type="match status" value="1"/>
</dbReference>
<dbReference type="GO" id="GO:0046872">
    <property type="term" value="F:metal ion binding"/>
    <property type="evidence" value="ECO:0007669"/>
    <property type="project" value="UniProtKB-KW"/>
</dbReference>
<dbReference type="GO" id="GO:0008033">
    <property type="term" value="P:tRNA processing"/>
    <property type="evidence" value="ECO:0007669"/>
    <property type="project" value="UniProtKB-KW"/>
</dbReference>
<evidence type="ECO:0000256" key="14">
    <source>
        <dbReference type="ARBA" id="ARBA00022884"/>
    </source>
</evidence>
<keyword evidence="12 15" id="KW-0378">Hydrolase</keyword>
<evidence type="ECO:0000256" key="11">
    <source>
        <dbReference type="ARBA" id="ARBA00022759"/>
    </source>
</evidence>
<evidence type="ECO:0000259" key="18">
    <source>
        <dbReference type="PROSITE" id="PS50142"/>
    </source>
</evidence>
<dbReference type="Gene3D" id="1.10.1520.10">
    <property type="entry name" value="Ribonuclease III domain"/>
    <property type="match status" value="1"/>
</dbReference>
<proteinExistence type="inferred from homology"/>
<dbReference type="HAMAP" id="MF_00104">
    <property type="entry name" value="RNase_III"/>
    <property type="match status" value="1"/>
</dbReference>
<dbReference type="FunFam" id="3.30.160.20:FF:000003">
    <property type="entry name" value="Ribonuclease 3"/>
    <property type="match status" value="1"/>
</dbReference>
<keyword evidence="10 15" id="KW-0479">Metal-binding</keyword>
<dbReference type="GO" id="GO:0004525">
    <property type="term" value="F:ribonuclease III activity"/>
    <property type="evidence" value="ECO:0007669"/>
    <property type="project" value="UniProtKB-UniRule"/>
</dbReference>
<dbReference type="PANTHER" id="PTHR11207">
    <property type="entry name" value="RIBONUCLEASE III"/>
    <property type="match status" value="1"/>
</dbReference>
<evidence type="ECO:0000313" key="19">
    <source>
        <dbReference type="EMBL" id="PZQ16318.1"/>
    </source>
</evidence>
<keyword evidence="14 15" id="KW-0694">RNA-binding</keyword>
<dbReference type="PROSITE" id="PS00517">
    <property type="entry name" value="RNASE_3_1"/>
    <property type="match status" value="1"/>
</dbReference>
<feature type="active site" evidence="15">
    <location>
        <position position="144"/>
    </location>
</feature>
<feature type="domain" description="RNase III" evidence="18">
    <location>
        <begin position="33"/>
        <end position="155"/>
    </location>
</feature>
<evidence type="ECO:0000256" key="16">
    <source>
        <dbReference type="SAM" id="MobiDB-lite"/>
    </source>
</evidence>
<comment type="subcellular location">
    <subcellularLocation>
        <location evidence="2 15">Cytoplasm</location>
    </subcellularLocation>
</comment>
<dbReference type="SUPFAM" id="SSF54768">
    <property type="entry name" value="dsRNA-binding domain-like"/>
    <property type="match status" value="1"/>
</dbReference>
<evidence type="ECO:0000256" key="6">
    <source>
        <dbReference type="ARBA" id="ARBA00022552"/>
    </source>
</evidence>
<gene>
    <name evidence="15" type="primary">rnc</name>
    <name evidence="19" type="ORF">DI564_06690</name>
</gene>
<dbReference type="GO" id="GO:0003725">
    <property type="term" value="F:double-stranded RNA binding"/>
    <property type="evidence" value="ECO:0007669"/>
    <property type="project" value="TreeGrafter"/>
</dbReference>
<comment type="catalytic activity">
    <reaction evidence="1 15">
        <text>Endonucleolytic cleavage to 5'-phosphomonoester.</text>
        <dbReference type="EC" id="3.1.26.3"/>
    </reaction>
</comment>
<sequence length="255" mass="27764">MRRCAWPTRSAFRSPTTSTSSSASTSRSISGAAIKADQALGHAFADARLLQQAFTHRSAGRPNNERLEFLGDGLLNLIVAELIFESHPRADEGEMTRLRASLVNGLALAERAREEAFPERLRLGSGEMKSGGHRRDSILADAYEAVIAAVYLDGGWNACRDAVRARFAAAVEAAPRRTEKDPKTRLQELLQSEGLPVPTYELVASRGEEHARVFEAQCRIEAYSICTAGEGSSRRAAEQIAAAAALDQLIEKIDR</sequence>
<dbReference type="GO" id="GO:0006364">
    <property type="term" value="P:rRNA processing"/>
    <property type="evidence" value="ECO:0007669"/>
    <property type="project" value="UniProtKB-UniRule"/>
</dbReference>
<evidence type="ECO:0000256" key="4">
    <source>
        <dbReference type="ARBA" id="ARBA00011738"/>
    </source>
</evidence>
<dbReference type="GO" id="GO:0042802">
    <property type="term" value="F:identical protein binding"/>
    <property type="evidence" value="ECO:0007669"/>
    <property type="project" value="UniProtKB-ARBA"/>
</dbReference>
<keyword evidence="6 15" id="KW-0698">rRNA processing</keyword>
<accession>A0A2W5KLN3</accession>
<comment type="similarity">
    <text evidence="3">Belongs to the ribonuclease III family.</text>
</comment>
<dbReference type="EC" id="3.1.26.3" evidence="15"/>